<dbReference type="PANTHER" id="PTHR43283:SF3">
    <property type="entry name" value="BETA-LACTAMASE FAMILY PROTEIN (AFU_ORTHOLOGUE AFUA_5G07500)"/>
    <property type="match status" value="1"/>
</dbReference>
<dbReference type="Gene3D" id="3.40.710.10">
    <property type="entry name" value="DD-peptidase/beta-lactamase superfamily"/>
    <property type="match status" value="1"/>
</dbReference>
<dbReference type="Pfam" id="PF00144">
    <property type="entry name" value="Beta-lactamase"/>
    <property type="match status" value="1"/>
</dbReference>
<dbReference type="SUPFAM" id="SSF56601">
    <property type="entry name" value="beta-lactamase/transpeptidase-like"/>
    <property type="match status" value="1"/>
</dbReference>
<evidence type="ECO:0000259" key="1">
    <source>
        <dbReference type="Pfam" id="PF00144"/>
    </source>
</evidence>
<sequence>MLSGWAADCSSSSPEWLGRFGRAAGWHGGSLAGQATYISPQGEISYCERGWRNGAWGQAVTPETRFRFASATKVLTADAVLAAANEQKLALDDPFLIYLPELESVADERLKTVTLRQLLNHSAGFDRLKTPDTMFAHAKTPWCPGDLARLERIKLDFDPGARHAYGNLGYCLLGVVLERVYDEPFRELVERRYALSDYRLAFVDGPYLPDEVRYDFRNSNFYMENYYRYFDFDALSSSAGLSGSALGYARLIHQMLDREPHSLRDTESGGACRRDEFRSCYGHAFNIYQREDDPLVTYIQSGNLIGASSLAVVDHHGGVLVWVGNGMPRDMQAAMDTIKERAYSALSEHYRHH</sequence>
<dbReference type="Proteomes" id="UP001165524">
    <property type="component" value="Unassembled WGS sequence"/>
</dbReference>
<protein>
    <submittedName>
        <fullName evidence="2">Beta-lactamase family protein</fullName>
    </submittedName>
</protein>
<proteinExistence type="predicted"/>
<name>A0ABT0EAG3_9GAMM</name>
<dbReference type="PANTHER" id="PTHR43283">
    <property type="entry name" value="BETA-LACTAMASE-RELATED"/>
    <property type="match status" value="1"/>
</dbReference>
<evidence type="ECO:0000313" key="3">
    <source>
        <dbReference type="Proteomes" id="UP001165524"/>
    </source>
</evidence>
<dbReference type="InterPro" id="IPR012338">
    <property type="entry name" value="Beta-lactam/transpept-like"/>
</dbReference>
<dbReference type="InterPro" id="IPR050789">
    <property type="entry name" value="Diverse_Enzym_Activities"/>
</dbReference>
<accession>A0ABT0EAG3</accession>
<organism evidence="2 3">
    <name type="scientific">Alcanivorax quisquiliarum</name>
    <dbReference type="NCBI Taxonomy" id="2933565"/>
    <lineage>
        <taxon>Bacteria</taxon>
        <taxon>Pseudomonadati</taxon>
        <taxon>Pseudomonadota</taxon>
        <taxon>Gammaproteobacteria</taxon>
        <taxon>Oceanospirillales</taxon>
        <taxon>Alcanivoracaceae</taxon>
        <taxon>Alcanivorax</taxon>
    </lineage>
</organism>
<reference evidence="2" key="1">
    <citation type="submission" date="2022-04" db="EMBL/GenBank/DDBJ databases">
        <title>Alcanivorax sp. CY1518 draft genome sequence.</title>
        <authorList>
            <person name="Zhao G."/>
            <person name="An M."/>
        </authorList>
    </citation>
    <scope>NUCLEOTIDE SEQUENCE</scope>
    <source>
        <strain evidence="2">CY1518</strain>
    </source>
</reference>
<gene>
    <name evidence="2" type="ORF">MU846_14060</name>
</gene>
<evidence type="ECO:0000313" key="2">
    <source>
        <dbReference type="EMBL" id="MCK0538835.1"/>
    </source>
</evidence>
<feature type="domain" description="Beta-lactamase-related" evidence="1">
    <location>
        <begin position="28"/>
        <end position="336"/>
    </location>
</feature>
<keyword evidence="3" id="KW-1185">Reference proteome</keyword>
<dbReference type="RefSeq" id="WP_246953836.1">
    <property type="nucleotide sequence ID" value="NZ_JALKII010000016.1"/>
</dbReference>
<dbReference type="EMBL" id="JALKII010000016">
    <property type="protein sequence ID" value="MCK0538835.1"/>
    <property type="molecule type" value="Genomic_DNA"/>
</dbReference>
<comment type="caution">
    <text evidence="2">The sequence shown here is derived from an EMBL/GenBank/DDBJ whole genome shotgun (WGS) entry which is preliminary data.</text>
</comment>
<dbReference type="InterPro" id="IPR001466">
    <property type="entry name" value="Beta-lactam-related"/>
</dbReference>